<dbReference type="InterPro" id="IPR013096">
    <property type="entry name" value="Cupin_2"/>
</dbReference>
<dbReference type="HOGENOM" id="CLU_1406790_0_0_7"/>
<name>B8DLD8_NITV9</name>
<dbReference type="InterPro" id="IPR011051">
    <property type="entry name" value="RmlC_Cupin_sf"/>
</dbReference>
<reference evidence="2" key="1">
    <citation type="submission" date="2008-10" db="EMBL/GenBank/DDBJ databases">
        <title>Complete sequence of Desulfovibrio vulgaris str. 'Miyazaki F'.</title>
        <authorList>
            <person name="Lucas S."/>
            <person name="Copeland A."/>
            <person name="Lapidus A."/>
            <person name="Glavina del Rio T."/>
            <person name="Dalin E."/>
            <person name="Tice H."/>
            <person name="Bruce D."/>
            <person name="Goodwin L."/>
            <person name="Pitluck S."/>
            <person name="Sims D."/>
            <person name="Brettin T."/>
            <person name="Detter J.C."/>
            <person name="Han C."/>
            <person name="Larimer F."/>
            <person name="Land M."/>
            <person name="Hauser L."/>
            <person name="Kyrpides N."/>
            <person name="Mikhailova N."/>
            <person name="Hazen T.C."/>
            <person name="Richardson P."/>
        </authorList>
    </citation>
    <scope>NUCLEOTIDE SEQUENCE</scope>
    <source>
        <strain evidence="2">Miyazaki F</strain>
    </source>
</reference>
<dbReference type="AlphaFoldDB" id="B8DLD8"/>
<protein>
    <submittedName>
        <fullName evidence="2">Cupin 2 conserved barrel domain protein</fullName>
    </submittedName>
</protein>
<proteinExistence type="predicted"/>
<gene>
    <name evidence="2" type="ordered locus">DvMF_1250</name>
</gene>
<sequence>MRTSTIFRPGSACFPGLVDHTSRLPACRLVPSGLLAALALCVITLSGGCAARHASTPAALQTADQTSGQSALQPSSQAVSSVQLVQSDRSWDGSTLPAYPQGQPQVTILRITIPAGARLPLHHHPVINAGVLTRGQLLVTTEDGKELRLAAGDPIVEVVNNPHQGFNPGSEPAEIIVFYAGQAGTPLAVKQGQ</sequence>
<evidence type="ECO:0000313" key="2">
    <source>
        <dbReference type="EMBL" id="ACL08200.1"/>
    </source>
</evidence>
<dbReference type="CDD" id="cd02236">
    <property type="entry name" value="cupin_CV2614-like"/>
    <property type="match status" value="1"/>
</dbReference>
<accession>B8DLD8</accession>
<dbReference type="EMBL" id="CP001197">
    <property type="protein sequence ID" value="ACL08200.1"/>
    <property type="molecule type" value="Genomic_DNA"/>
</dbReference>
<evidence type="ECO:0000259" key="1">
    <source>
        <dbReference type="Pfam" id="PF07883"/>
    </source>
</evidence>
<dbReference type="SUPFAM" id="SSF51182">
    <property type="entry name" value="RmlC-like cupins"/>
    <property type="match status" value="1"/>
</dbReference>
<feature type="domain" description="Cupin type-2" evidence="1">
    <location>
        <begin position="110"/>
        <end position="179"/>
    </location>
</feature>
<dbReference type="KEGG" id="dvm:DvMF_1250"/>
<dbReference type="InterPro" id="IPR014710">
    <property type="entry name" value="RmlC-like_jellyroll"/>
</dbReference>
<dbReference type="OrthoDB" id="287220at2"/>
<dbReference type="Pfam" id="PF07883">
    <property type="entry name" value="Cupin_2"/>
    <property type="match status" value="1"/>
</dbReference>
<dbReference type="Gene3D" id="2.60.120.10">
    <property type="entry name" value="Jelly Rolls"/>
    <property type="match status" value="1"/>
</dbReference>
<dbReference type="STRING" id="883.DvMF_1250"/>
<organism evidence="2">
    <name type="scientific">Nitratidesulfovibrio vulgaris (strain DSM 19637 / Miyazaki F)</name>
    <name type="common">Desulfovibrio vulgaris</name>
    <dbReference type="NCBI Taxonomy" id="883"/>
    <lineage>
        <taxon>Bacteria</taxon>
        <taxon>Pseudomonadati</taxon>
        <taxon>Thermodesulfobacteriota</taxon>
        <taxon>Desulfovibrionia</taxon>
        <taxon>Desulfovibrionales</taxon>
        <taxon>Desulfovibrionaceae</taxon>
        <taxon>Nitratidesulfovibrio</taxon>
    </lineage>
</organism>
<dbReference type="eggNOG" id="COG1917">
    <property type="taxonomic scope" value="Bacteria"/>
</dbReference>